<evidence type="ECO:0000256" key="2">
    <source>
        <dbReference type="ARBA" id="ARBA00022747"/>
    </source>
</evidence>
<proteinExistence type="inferred from homology"/>
<dbReference type="CDD" id="cd17266">
    <property type="entry name" value="RMtype1_S_Sau1132ORF3780P-TRD2-CR2_like"/>
    <property type="match status" value="1"/>
</dbReference>
<dbReference type="EMBL" id="BMHV01000045">
    <property type="protein sequence ID" value="GGF76162.1"/>
    <property type="molecule type" value="Genomic_DNA"/>
</dbReference>
<accession>A0A917CA75</accession>
<dbReference type="Gene3D" id="3.90.220.20">
    <property type="entry name" value="DNA methylase specificity domains"/>
    <property type="match status" value="2"/>
</dbReference>
<comment type="similarity">
    <text evidence="1">Belongs to the type-I restriction system S methylase family.</text>
</comment>
<evidence type="ECO:0000256" key="3">
    <source>
        <dbReference type="ARBA" id="ARBA00023125"/>
    </source>
</evidence>
<dbReference type="Pfam" id="PF01420">
    <property type="entry name" value="Methylase_S"/>
    <property type="match status" value="1"/>
</dbReference>
<dbReference type="InterPro" id="IPR000055">
    <property type="entry name" value="Restrct_endonuc_typeI_TRD"/>
</dbReference>
<dbReference type="GO" id="GO:0003677">
    <property type="term" value="F:DNA binding"/>
    <property type="evidence" value="ECO:0007669"/>
    <property type="project" value="UniProtKB-KW"/>
</dbReference>
<organism evidence="5 6">
    <name type="scientific">Terasakiella brassicae</name>
    <dbReference type="NCBI Taxonomy" id="1634917"/>
    <lineage>
        <taxon>Bacteria</taxon>
        <taxon>Pseudomonadati</taxon>
        <taxon>Pseudomonadota</taxon>
        <taxon>Alphaproteobacteria</taxon>
        <taxon>Rhodospirillales</taxon>
        <taxon>Terasakiellaceae</taxon>
        <taxon>Terasakiella</taxon>
    </lineage>
</organism>
<name>A0A917CA75_9PROT</name>
<dbReference type="CDD" id="cd17260">
    <property type="entry name" value="RMtype1_S_EcoEI-TRD1-CR1_like"/>
    <property type="match status" value="1"/>
</dbReference>
<dbReference type="GO" id="GO:0009307">
    <property type="term" value="P:DNA restriction-modification system"/>
    <property type="evidence" value="ECO:0007669"/>
    <property type="project" value="UniProtKB-KW"/>
</dbReference>
<protein>
    <recommendedName>
        <fullName evidence="4">Type I restriction modification DNA specificity domain-containing protein</fullName>
    </recommendedName>
</protein>
<reference evidence="5" key="1">
    <citation type="journal article" date="2014" name="Int. J. Syst. Evol. Microbiol.">
        <title>Complete genome sequence of Corynebacterium casei LMG S-19264T (=DSM 44701T), isolated from a smear-ripened cheese.</title>
        <authorList>
            <consortium name="US DOE Joint Genome Institute (JGI-PGF)"/>
            <person name="Walter F."/>
            <person name="Albersmeier A."/>
            <person name="Kalinowski J."/>
            <person name="Ruckert C."/>
        </authorList>
    </citation>
    <scope>NUCLEOTIDE SEQUENCE</scope>
    <source>
        <strain evidence="5">CGMCC 1.15254</strain>
    </source>
</reference>
<dbReference type="PANTHER" id="PTHR30408">
    <property type="entry name" value="TYPE-1 RESTRICTION ENZYME ECOKI SPECIFICITY PROTEIN"/>
    <property type="match status" value="1"/>
</dbReference>
<keyword evidence="6" id="KW-1185">Reference proteome</keyword>
<dbReference type="SUPFAM" id="SSF116734">
    <property type="entry name" value="DNA methylase specificity domain"/>
    <property type="match status" value="2"/>
</dbReference>
<sequence length="402" mass="44763">MTNLVQLGKHLTFKNGKSSPERANHLPYPVYGSNGLIGYADQSNTEANTLIIGRVGSYCGSVHFSKSPCWVTDNAIICRAIKEEDVFFWYSILSKYDLNRHSAGSGQPLLNQSILKSISLHLVNEEKWAAIGSFLSKIYDKIELNRQMNETLEEMARSTFKSWFVDFDPVVAKAAGQAPAHMSAQTADLFPDTFDENGLPQNWTDGVVSDAFHINPRESLKKGTISAYIDMASLPTSGSSINQVQYREFNSGTKFRNGDTLLARITPCLENGKSAYVDCLNDDELAWGSTEFIVLRSKGTYPNPLGYLLARDPVFRSYAIRHMSGTSGRQRVQGEAIGRYPLAIAPENILLEFDRFCAPLFAKIKANHEQNQTLADLRDTLLPKLMSGEIRLRDAEKSVEDA</sequence>
<feature type="domain" description="Type I restriction modification DNA specificity" evidence="4">
    <location>
        <begin position="18"/>
        <end position="154"/>
    </location>
</feature>
<evidence type="ECO:0000313" key="5">
    <source>
        <dbReference type="EMBL" id="GGF76162.1"/>
    </source>
</evidence>
<keyword evidence="2" id="KW-0680">Restriction system</keyword>
<dbReference type="InterPro" id="IPR052021">
    <property type="entry name" value="Type-I_RS_S_subunit"/>
</dbReference>
<dbReference type="PANTHER" id="PTHR30408:SF13">
    <property type="entry name" value="TYPE I RESTRICTION ENZYME HINDI SPECIFICITY SUBUNIT"/>
    <property type="match status" value="1"/>
</dbReference>
<evidence type="ECO:0000313" key="6">
    <source>
        <dbReference type="Proteomes" id="UP000632498"/>
    </source>
</evidence>
<reference evidence="5" key="2">
    <citation type="submission" date="2020-09" db="EMBL/GenBank/DDBJ databases">
        <authorList>
            <person name="Sun Q."/>
            <person name="Zhou Y."/>
        </authorList>
    </citation>
    <scope>NUCLEOTIDE SEQUENCE</scope>
    <source>
        <strain evidence="5">CGMCC 1.15254</strain>
    </source>
</reference>
<evidence type="ECO:0000256" key="1">
    <source>
        <dbReference type="ARBA" id="ARBA00010923"/>
    </source>
</evidence>
<comment type="caution">
    <text evidence="5">The sequence shown here is derived from an EMBL/GenBank/DDBJ whole genome shotgun (WGS) entry which is preliminary data.</text>
</comment>
<gene>
    <name evidence="5" type="ORF">GCM10011332_32680</name>
</gene>
<keyword evidence="3" id="KW-0238">DNA-binding</keyword>
<dbReference type="InterPro" id="IPR044946">
    <property type="entry name" value="Restrct_endonuc_typeI_TRD_sf"/>
</dbReference>
<dbReference type="AlphaFoldDB" id="A0A917CA75"/>
<dbReference type="Proteomes" id="UP000632498">
    <property type="component" value="Unassembled WGS sequence"/>
</dbReference>
<evidence type="ECO:0000259" key="4">
    <source>
        <dbReference type="Pfam" id="PF01420"/>
    </source>
</evidence>
<dbReference type="RefSeq" id="WP_188667197.1">
    <property type="nucleotide sequence ID" value="NZ_BMHV01000045.1"/>
</dbReference>